<dbReference type="Proteomes" id="UP001601442">
    <property type="component" value="Unassembled WGS sequence"/>
</dbReference>
<gene>
    <name evidence="2" type="ORF">ACFYU5_18890</name>
</gene>
<feature type="domain" description="DUF7275" evidence="1">
    <location>
        <begin position="60"/>
        <end position="236"/>
    </location>
</feature>
<reference evidence="2 3" key="1">
    <citation type="submission" date="2024-10" db="EMBL/GenBank/DDBJ databases">
        <title>The Natural Products Discovery Center: Release of the First 8490 Sequenced Strains for Exploring Actinobacteria Biosynthetic Diversity.</title>
        <authorList>
            <person name="Kalkreuter E."/>
            <person name="Kautsar S.A."/>
            <person name="Yang D."/>
            <person name="Bader C.D."/>
            <person name="Teijaro C.N."/>
            <person name="Fluegel L."/>
            <person name="Davis C.M."/>
            <person name="Simpson J.R."/>
            <person name="Lauterbach L."/>
            <person name="Steele A.D."/>
            <person name="Gui C."/>
            <person name="Meng S."/>
            <person name="Li G."/>
            <person name="Viehrig K."/>
            <person name="Ye F."/>
            <person name="Su P."/>
            <person name="Kiefer A.F."/>
            <person name="Nichols A."/>
            <person name="Cepeda A.J."/>
            <person name="Yan W."/>
            <person name="Fan B."/>
            <person name="Jiang Y."/>
            <person name="Adhikari A."/>
            <person name="Zheng C.-J."/>
            <person name="Schuster L."/>
            <person name="Cowan T.M."/>
            <person name="Smanski M.J."/>
            <person name="Chevrette M.G."/>
            <person name="De Carvalho L.P.S."/>
            <person name="Shen B."/>
        </authorList>
    </citation>
    <scope>NUCLEOTIDE SEQUENCE [LARGE SCALE GENOMIC DNA]</scope>
    <source>
        <strain evidence="2 3">NPDC004119</strain>
    </source>
</reference>
<comment type="caution">
    <text evidence="2">The sequence shown here is derived from an EMBL/GenBank/DDBJ whole genome shotgun (WGS) entry which is preliminary data.</text>
</comment>
<sequence>MRRLIIGSTAMANLGIATREPKDIDTFTDVAGSGEDSFWDDSFAEWLPDGTHRYARVSELYTIKLSHSYWELRNGSWAKHMHDLVVLQEAGGRTIQPLHDLLYKVWERKHGKKKVNLTEESDEFFSDAVRRKYVHDSLHESVAYGERPIYEECLKDGRSVLMDMAKVWAMPFERQVQLFREEIYVTALERKVIPSDYTCSPRGAYAWALRRTITSLTKGRSAQFISENYATFRNPDMDYVAQHRSKADRLIPLEINA</sequence>
<accession>A0ABW6P5Q1</accession>
<dbReference type="Pfam" id="PF23940">
    <property type="entry name" value="DUF7275"/>
    <property type="match status" value="1"/>
</dbReference>
<dbReference type="EMBL" id="JBIAMT010000003">
    <property type="protein sequence ID" value="MFF0498480.1"/>
    <property type="molecule type" value="Genomic_DNA"/>
</dbReference>
<organism evidence="2 3">
    <name type="scientific">Nocardia aobensis</name>
    <dbReference type="NCBI Taxonomy" id="257277"/>
    <lineage>
        <taxon>Bacteria</taxon>
        <taxon>Bacillati</taxon>
        <taxon>Actinomycetota</taxon>
        <taxon>Actinomycetes</taxon>
        <taxon>Mycobacteriales</taxon>
        <taxon>Nocardiaceae</taxon>
        <taxon>Nocardia</taxon>
    </lineage>
</organism>
<evidence type="ECO:0000313" key="2">
    <source>
        <dbReference type="EMBL" id="MFF0498480.1"/>
    </source>
</evidence>
<evidence type="ECO:0000259" key="1">
    <source>
        <dbReference type="Pfam" id="PF23940"/>
    </source>
</evidence>
<protein>
    <recommendedName>
        <fullName evidence="1">DUF7275 domain-containing protein</fullName>
    </recommendedName>
</protein>
<dbReference type="InterPro" id="IPR055699">
    <property type="entry name" value="DUF7275"/>
</dbReference>
<keyword evidence="3" id="KW-1185">Reference proteome</keyword>
<evidence type="ECO:0000313" key="3">
    <source>
        <dbReference type="Proteomes" id="UP001601442"/>
    </source>
</evidence>
<dbReference type="RefSeq" id="WP_387395939.1">
    <property type="nucleotide sequence ID" value="NZ_JBIAMT010000003.1"/>
</dbReference>
<proteinExistence type="predicted"/>
<name>A0ABW6P5Q1_9NOCA</name>